<evidence type="ECO:0000313" key="2">
    <source>
        <dbReference type="EMBL" id="CAD7044310.1"/>
    </source>
</evidence>
<proteinExistence type="predicted"/>
<keyword evidence="3" id="KW-1185">Reference proteome</keyword>
<dbReference type="Proteomes" id="UP000606921">
    <property type="component" value="Unassembled WGS sequence"/>
</dbReference>
<protein>
    <submittedName>
        <fullName evidence="2">Glycosyltransferase WbuB</fullName>
    </submittedName>
</protein>
<feature type="domain" description="Glycosyl transferase family 1" evidence="1">
    <location>
        <begin position="85"/>
        <end position="253"/>
    </location>
</feature>
<dbReference type="PANTHER" id="PTHR12526:SF609">
    <property type="entry name" value="LIPOPOLYSACCHARIDE BIOSYNTHESIS PROTEIN"/>
    <property type="match status" value="1"/>
</dbReference>
<comment type="caution">
    <text evidence="2">The sequence shown here is derived from an EMBL/GenBank/DDBJ whole genome shotgun (WGS) entry which is preliminary data.</text>
</comment>
<name>A0ABM8PRD4_9HYPH</name>
<dbReference type="EMBL" id="CABFWF030000013">
    <property type="protein sequence ID" value="CAD7044310.1"/>
    <property type="molecule type" value="Genomic_DNA"/>
</dbReference>
<dbReference type="Gene3D" id="3.40.50.2000">
    <property type="entry name" value="Glycogen Phosphorylase B"/>
    <property type="match status" value="2"/>
</dbReference>
<gene>
    <name evidence="2" type="ORF">REJC140_03804</name>
</gene>
<reference evidence="2 3" key="1">
    <citation type="submission" date="2020-11" db="EMBL/GenBank/DDBJ databases">
        <authorList>
            <person name="Lassalle F."/>
        </authorList>
    </citation>
    <scope>NUCLEOTIDE SEQUENCE [LARGE SCALE GENOMIC DNA]</scope>
    <source>
        <strain evidence="2 3">JC140</strain>
    </source>
</reference>
<accession>A0ABM8PRD4</accession>
<dbReference type="Pfam" id="PF00534">
    <property type="entry name" value="Glycos_transf_1"/>
    <property type="match status" value="1"/>
</dbReference>
<evidence type="ECO:0000313" key="3">
    <source>
        <dbReference type="Proteomes" id="UP000606921"/>
    </source>
</evidence>
<dbReference type="InterPro" id="IPR001296">
    <property type="entry name" value="Glyco_trans_1"/>
</dbReference>
<dbReference type="CDD" id="cd03794">
    <property type="entry name" value="GT4_WbuB-like"/>
    <property type="match status" value="1"/>
</dbReference>
<sequence>MINWIMDLFPETALELGMFRRSQRLGKMAVALRNWSLQTAGVTVCPTQRMQEYLQQAGLRHPMRVMHHWADGAQIQPVDPVDNDLRARWGLGDKFVVGYSGNFGRAHDFSTIIEAAKRLKHRSDIKFLMIGDGHQLPSVVEAARAFSLDNMIFKPLQPAEHLAESLSVADAHLVSLLPDLEYCIVPSKFYGILAAGRPTIFIGDVDGEVPRVLAETGCGRTIPIGAADALAATIVELQEDREALVTMGRAARQLLVSRYSRENAIDRWAALMTQLDTPITTTPTLAQRSYS</sequence>
<organism evidence="2 3">
    <name type="scientific">Pseudorhizobium endolithicum</name>
    <dbReference type="NCBI Taxonomy" id="1191678"/>
    <lineage>
        <taxon>Bacteria</taxon>
        <taxon>Pseudomonadati</taxon>
        <taxon>Pseudomonadota</taxon>
        <taxon>Alphaproteobacteria</taxon>
        <taxon>Hyphomicrobiales</taxon>
        <taxon>Rhizobiaceae</taxon>
        <taxon>Rhizobium/Agrobacterium group</taxon>
        <taxon>Pseudorhizobium</taxon>
    </lineage>
</organism>
<dbReference type="PANTHER" id="PTHR12526">
    <property type="entry name" value="GLYCOSYLTRANSFERASE"/>
    <property type="match status" value="1"/>
</dbReference>
<evidence type="ECO:0000259" key="1">
    <source>
        <dbReference type="Pfam" id="PF00534"/>
    </source>
</evidence>
<dbReference type="SUPFAM" id="SSF53756">
    <property type="entry name" value="UDP-Glycosyltransferase/glycogen phosphorylase"/>
    <property type="match status" value="1"/>
</dbReference>